<protein>
    <submittedName>
        <fullName evidence="2">Uncharacterized protein</fullName>
    </submittedName>
</protein>
<name>A0A6A6R819_9PEZI</name>
<dbReference type="AlphaFoldDB" id="A0A6A6R819"/>
<sequence>MLTTWLGTIKRLPYTTTAEPPRRGESISGLPRPPPECNHSQALSCSMRPDLPRLRFSRARIGWNRNQANQALSSAALGAMAFRINPFQQSVPTHPASTRPSSQQPHPATETPPTPLDKVADPNLACQPASHPAAIRNRATQASAISGTRARGRPYPFCYPSRFPLPCATVASGSDTHESGVGGRWFRGPPLGSGDTWETDLGGASEGTEPSSRVLVLRLWGGGGGGGGDEGGIVVYACWMRKHAPPED</sequence>
<evidence type="ECO:0000256" key="1">
    <source>
        <dbReference type="SAM" id="MobiDB-lite"/>
    </source>
</evidence>
<gene>
    <name evidence="2" type="ORF">BU16DRAFT_578036</name>
</gene>
<reference evidence="2" key="1">
    <citation type="journal article" date="2020" name="Stud. Mycol.">
        <title>101 Dothideomycetes genomes: a test case for predicting lifestyles and emergence of pathogens.</title>
        <authorList>
            <person name="Haridas S."/>
            <person name="Albert R."/>
            <person name="Binder M."/>
            <person name="Bloem J."/>
            <person name="Labutti K."/>
            <person name="Salamov A."/>
            <person name="Andreopoulos B."/>
            <person name="Baker S."/>
            <person name="Barry K."/>
            <person name="Bills G."/>
            <person name="Bluhm B."/>
            <person name="Cannon C."/>
            <person name="Castanera R."/>
            <person name="Culley D."/>
            <person name="Daum C."/>
            <person name="Ezra D."/>
            <person name="Gonzalez J."/>
            <person name="Henrissat B."/>
            <person name="Kuo A."/>
            <person name="Liang C."/>
            <person name="Lipzen A."/>
            <person name="Lutzoni F."/>
            <person name="Magnuson J."/>
            <person name="Mondo S."/>
            <person name="Nolan M."/>
            <person name="Ohm R."/>
            <person name="Pangilinan J."/>
            <person name="Park H.-J."/>
            <person name="Ramirez L."/>
            <person name="Alfaro M."/>
            <person name="Sun H."/>
            <person name="Tritt A."/>
            <person name="Yoshinaga Y."/>
            <person name="Zwiers L.-H."/>
            <person name="Turgeon B."/>
            <person name="Goodwin S."/>
            <person name="Spatafora J."/>
            <person name="Crous P."/>
            <person name="Grigoriev I."/>
        </authorList>
    </citation>
    <scope>NUCLEOTIDE SEQUENCE</scope>
    <source>
        <strain evidence="2">CBS 269.34</strain>
    </source>
</reference>
<dbReference type="EMBL" id="MU004183">
    <property type="protein sequence ID" value="KAF2500000.1"/>
    <property type="molecule type" value="Genomic_DNA"/>
</dbReference>
<dbReference type="Proteomes" id="UP000799750">
    <property type="component" value="Unassembled WGS sequence"/>
</dbReference>
<feature type="region of interest" description="Disordered" evidence="1">
    <location>
        <begin position="13"/>
        <end position="43"/>
    </location>
</feature>
<feature type="region of interest" description="Disordered" evidence="1">
    <location>
        <begin position="89"/>
        <end position="123"/>
    </location>
</feature>
<proteinExistence type="predicted"/>
<evidence type="ECO:0000313" key="2">
    <source>
        <dbReference type="EMBL" id="KAF2500000.1"/>
    </source>
</evidence>
<accession>A0A6A6R819</accession>
<organism evidence="2 3">
    <name type="scientific">Lophium mytilinum</name>
    <dbReference type="NCBI Taxonomy" id="390894"/>
    <lineage>
        <taxon>Eukaryota</taxon>
        <taxon>Fungi</taxon>
        <taxon>Dikarya</taxon>
        <taxon>Ascomycota</taxon>
        <taxon>Pezizomycotina</taxon>
        <taxon>Dothideomycetes</taxon>
        <taxon>Pleosporomycetidae</taxon>
        <taxon>Mytilinidiales</taxon>
        <taxon>Mytilinidiaceae</taxon>
        <taxon>Lophium</taxon>
    </lineage>
</organism>
<feature type="compositionally biased region" description="Polar residues" evidence="1">
    <location>
        <begin position="89"/>
        <end position="106"/>
    </location>
</feature>
<evidence type="ECO:0000313" key="3">
    <source>
        <dbReference type="Proteomes" id="UP000799750"/>
    </source>
</evidence>
<keyword evidence="3" id="KW-1185">Reference proteome</keyword>